<dbReference type="RefSeq" id="WP_062391841.1">
    <property type="nucleotide sequence ID" value="NZ_CP011853.1"/>
</dbReference>
<evidence type="ECO:0000256" key="1">
    <source>
        <dbReference type="ARBA" id="ARBA00010541"/>
    </source>
</evidence>
<evidence type="ECO:0000313" key="7">
    <source>
        <dbReference type="EMBL" id="ALG83879.1"/>
    </source>
</evidence>
<dbReference type="EMBL" id="CP011853">
    <property type="protein sequence ID" value="ALG83879.1"/>
    <property type="molecule type" value="Genomic_DNA"/>
</dbReference>
<evidence type="ECO:0000256" key="5">
    <source>
        <dbReference type="SAM" id="Phobius"/>
    </source>
</evidence>
<evidence type="ECO:0000313" key="8">
    <source>
        <dbReference type="Proteomes" id="UP000063789"/>
    </source>
</evidence>
<dbReference type="Proteomes" id="UP000063789">
    <property type="component" value="Chromosome"/>
</dbReference>
<dbReference type="Gene3D" id="2.30.42.10">
    <property type="match status" value="1"/>
</dbReference>
<dbReference type="PRINTS" id="PR00834">
    <property type="entry name" value="PROTEASES2C"/>
</dbReference>
<protein>
    <submittedName>
        <fullName evidence="7">Peptidase S1</fullName>
    </submittedName>
</protein>
<dbReference type="InterPro" id="IPR001940">
    <property type="entry name" value="Peptidase_S1C"/>
</dbReference>
<feature type="domain" description="PDZ" evidence="6">
    <location>
        <begin position="377"/>
        <end position="451"/>
    </location>
</feature>
<keyword evidence="2" id="KW-0645">Protease</keyword>
<dbReference type="AlphaFoldDB" id="A0A0N7FUB3"/>
<accession>A0A0N7FUB3</accession>
<reference evidence="7 8" key="2">
    <citation type="journal article" date="2017" name="Int. J. Syst. Evol. Microbiol.">
        <title>Gordonia phthalatica sp. nov., a di-n-butyl phthalate-degrading bacterium isolated from activated sludge.</title>
        <authorList>
            <person name="Jin D."/>
            <person name="Kong X."/>
            <person name="Jia M."/>
            <person name="Yu X."/>
            <person name="Wang X."/>
            <person name="Zhuang X."/>
            <person name="Deng Y."/>
            <person name="Bai Z."/>
        </authorList>
    </citation>
    <scope>NUCLEOTIDE SEQUENCE [LARGE SCALE GENOMIC DNA]</scope>
    <source>
        <strain evidence="7 8">QH-11</strain>
    </source>
</reference>
<feature type="compositionally biased region" description="Polar residues" evidence="4">
    <location>
        <begin position="139"/>
        <end position="155"/>
    </location>
</feature>
<dbReference type="InterPro" id="IPR001478">
    <property type="entry name" value="PDZ"/>
</dbReference>
<evidence type="ECO:0000259" key="6">
    <source>
        <dbReference type="SMART" id="SM00228"/>
    </source>
</evidence>
<evidence type="ECO:0000256" key="4">
    <source>
        <dbReference type="SAM" id="MobiDB-lite"/>
    </source>
</evidence>
<dbReference type="Pfam" id="PF13180">
    <property type="entry name" value="PDZ_2"/>
    <property type="match status" value="1"/>
</dbReference>
<dbReference type="KEGG" id="goq:ACH46_04325"/>
<dbReference type="SMART" id="SM00228">
    <property type="entry name" value="PDZ"/>
    <property type="match status" value="1"/>
</dbReference>
<feature type="region of interest" description="Disordered" evidence="4">
    <location>
        <begin position="139"/>
        <end position="162"/>
    </location>
</feature>
<keyword evidence="5" id="KW-0472">Membrane</keyword>
<proteinExistence type="inferred from homology"/>
<dbReference type="InterPro" id="IPR009003">
    <property type="entry name" value="Peptidase_S1_PA"/>
</dbReference>
<evidence type="ECO:0000256" key="3">
    <source>
        <dbReference type="ARBA" id="ARBA00022801"/>
    </source>
</evidence>
<organism evidence="7 8">
    <name type="scientific">Gordonia phthalatica</name>
    <dbReference type="NCBI Taxonomy" id="1136941"/>
    <lineage>
        <taxon>Bacteria</taxon>
        <taxon>Bacillati</taxon>
        <taxon>Actinomycetota</taxon>
        <taxon>Actinomycetes</taxon>
        <taxon>Mycobacteriales</taxon>
        <taxon>Gordoniaceae</taxon>
        <taxon>Gordonia</taxon>
    </lineage>
</organism>
<gene>
    <name evidence="7" type="ORF">ACH46_04325</name>
</gene>
<keyword evidence="3" id="KW-0378">Hydrolase</keyword>
<dbReference type="STRING" id="1136941.ACH46_04325"/>
<name>A0A0N7FUB3_9ACTN</name>
<comment type="similarity">
    <text evidence="1">Belongs to the peptidase S1C family.</text>
</comment>
<dbReference type="InterPro" id="IPR043504">
    <property type="entry name" value="Peptidase_S1_PA_chymotrypsin"/>
</dbReference>
<keyword evidence="5" id="KW-0812">Transmembrane</keyword>
<keyword evidence="5" id="KW-1133">Transmembrane helix</keyword>
<evidence type="ECO:0000256" key="2">
    <source>
        <dbReference type="ARBA" id="ARBA00022670"/>
    </source>
</evidence>
<dbReference type="PATRIC" id="fig|1136941.3.peg.874"/>
<dbReference type="PANTHER" id="PTHR43343">
    <property type="entry name" value="PEPTIDASE S12"/>
    <property type="match status" value="1"/>
</dbReference>
<sequence>MTNGEYPGNDDWRQVPQSPNQPPTGGFPAYGQPGDGPAGGERYPGPTPTGQFPAAPQPTGQFQAAPNPTGQFPTASTPGAQQPPWGPPPGATGPGPVQQPGSGKSGVGKKAVVGLAAVALLAGGIGGGVGAWAVNGSQDNTSQSTTLASGPTMTEQPEAAPGSVQETAAKVLPSVVSITVAVGRQVGSGSGIILSGDGVILTNNHVISAGGGRPADEIMVSFNDGSRAPAKVLGADPTSDIAVIKVDKTGLQPITIGKSDNLKVGQNVIAVGSPLGLDGTVTTGIISSLNRPVSTTGSDGEESVMDAIQTDAAINPGNSGGALVNSAGALIGVNSAIATVSGGSGQAGSIGLGFAIPVDQAMRIADQIRSGGTAKQATLGVNVRPSSDVNRPGAMVVGVTDGGAAKAAGIPAGAVITQVNDRRIASSEALVASIRSHAPGDTVKITYYVGNDNKTVQVTLGSS</sequence>
<dbReference type="OrthoDB" id="9758917at2"/>
<keyword evidence="8" id="KW-1185">Reference proteome</keyword>
<dbReference type="Pfam" id="PF13365">
    <property type="entry name" value="Trypsin_2"/>
    <property type="match status" value="1"/>
</dbReference>
<feature type="transmembrane region" description="Helical" evidence="5">
    <location>
        <begin position="112"/>
        <end position="134"/>
    </location>
</feature>
<dbReference type="Gene3D" id="2.40.10.10">
    <property type="entry name" value="Trypsin-like serine proteases"/>
    <property type="match status" value="2"/>
</dbReference>
<feature type="region of interest" description="Disordered" evidence="4">
    <location>
        <begin position="1"/>
        <end position="107"/>
    </location>
</feature>
<dbReference type="SUPFAM" id="SSF50156">
    <property type="entry name" value="PDZ domain-like"/>
    <property type="match status" value="1"/>
</dbReference>
<dbReference type="InterPro" id="IPR051201">
    <property type="entry name" value="Chloro_Bact_Ser_Proteases"/>
</dbReference>
<reference evidence="8" key="1">
    <citation type="submission" date="2015-06" db="EMBL/GenBank/DDBJ databases">
        <title>Complete genome sequence and metabolic analysis of phthalate degradation pathway in Gordonia sp. QH-11.</title>
        <authorList>
            <person name="Jin D."/>
            <person name="Kong X."/>
            <person name="Bai Z."/>
        </authorList>
    </citation>
    <scope>NUCLEOTIDE SEQUENCE [LARGE SCALE GENOMIC DNA]</scope>
    <source>
        <strain evidence="8">QH-11</strain>
    </source>
</reference>
<feature type="compositionally biased region" description="Polar residues" evidence="4">
    <location>
        <begin position="58"/>
        <end position="76"/>
    </location>
</feature>
<dbReference type="PANTHER" id="PTHR43343:SF3">
    <property type="entry name" value="PROTEASE DO-LIKE 8, CHLOROPLASTIC"/>
    <property type="match status" value="1"/>
</dbReference>
<dbReference type="GO" id="GO:0006508">
    <property type="term" value="P:proteolysis"/>
    <property type="evidence" value="ECO:0007669"/>
    <property type="project" value="UniProtKB-KW"/>
</dbReference>
<dbReference type="SUPFAM" id="SSF50494">
    <property type="entry name" value="Trypsin-like serine proteases"/>
    <property type="match status" value="1"/>
</dbReference>
<dbReference type="GO" id="GO:0004252">
    <property type="term" value="F:serine-type endopeptidase activity"/>
    <property type="evidence" value="ECO:0007669"/>
    <property type="project" value="InterPro"/>
</dbReference>
<feature type="compositionally biased region" description="Low complexity" evidence="4">
    <location>
        <begin position="94"/>
        <end position="107"/>
    </location>
</feature>
<dbReference type="InterPro" id="IPR036034">
    <property type="entry name" value="PDZ_sf"/>
</dbReference>